<feature type="transmembrane region" description="Helical" evidence="6">
    <location>
        <begin position="166"/>
        <end position="188"/>
    </location>
</feature>
<dbReference type="AlphaFoldDB" id="J7RTF0"/>
<feature type="transmembrane region" description="Helical" evidence="6">
    <location>
        <begin position="49"/>
        <end position="69"/>
    </location>
</feature>
<evidence type="ECO:0000256" key="2">
    <source>
        <dbReference type="ARBA" id="ARBA00009530"/>
    </source>
</evidence>
<dbReference type="HOGENOM" id="CLU_829211_0_0_1"/>
<reference evidence="7 8" key="1">
    <citation type="journal article" date="2011" name="Proc. Natl. Acad. Sci. U.S.A.">
        <title>Evolutionary erosion of yeast sex chromosomes by mating-type switching accidents.</title>
        <authorList>
            <person name="Gordon J.L."/>
            <person name="Armisen D."/>
            <person name="Proux-Wera E."/>
            <person name="Oheigeartaigh S.S."/>
            <person name="Byrne K.P."/>
            <person name="Wolfe K.H."/>
        </authorList>
    </citation>
    <scope>NUCLEOTIDE SEQUENCE [LARGE SCALE GENOMIC DNA]</scope>
    <source>
        <strain evidence="8">ATCC 10597 / BCRC 20456 / CBS 421 / NBRC 0211 / NRRL Y-12639</strain>
    </source>
</reference>
<dbReference type="RefSeq" id="XP_003980183.1">
    <property type="nucleotide sequence ID" value="XM_003980134.1"/>
</dbReference>
<keyword evidence="4 6" id="KW-1133">Transmembrane helix</keyword>
<evidence type="ECO:0000256" key="6">
    <source>
        <dbReference type="SAM" id="Phobius"/>
    </source>
</evidence>
<evidence type="ECO:0000256" key="5">
    <source>
        <dbReference type="ARBA" id="ARBA00023136"/>
    </source>
</evidence>
<dbReference type="GO" id="GO:0016020">
    <property type="term" value="C:membrane"/>
    <property type="evidence" value="ECO:0007669"/>
    <property type="project" value="UniProtKB-SubCell"/>
</dbReference>
<name>J7RTF0_NAUDC</name>
<dbReference type="KEGG" id="ndi:NDAI_0G05240"/>
<proteinExistence type="inferred from homology"/>
<keyword evidence="3 6" id="KW-0812">Transmembrane</keyword>
<evidence type="ECO:0000256" key="4">
    <source>
        <dbReference type="ARBA" id="ARBA00022989"/>
    </source>
</evidence>
<keyword evidence="5 6" id="KW-0472">Membrane</keyword>
<dbReference type="PANTHER" id="PTHR21659">
    <property type="entry name" value="HYDROPHOBIC PROTEIN RCI2 LOW TEMPERATURE AND SALT RESPONSIVE PROTEIN LTI6 -RELATED"/>
    <property type="match status" value="1"/>
</dbReference>
<organism evidence="7 8">
    <name type="scientific">Naumovozyma dairenensis (strain ATCC 10597 / BCRC 20456 / CBS 421 / NBRC 0211 / NRRL Y-12639)</name>
    <name type="common">Saccharomyces dairenensis</name>
    <dbReference type="NCBI Taxonomy" id="1071378"/>
    <lineage>
        <taxon>Eukaryota</taxon>
        <taxon>Fungi</taxon>
        <taxon>Dikarya</taxon>
        <taxon>Ascomycota</taxon>
        <taxon>Saccharomycotina</taxon>
        <taxon>Saccharomycetes</taxon>
        <taxon>Saccharomycetales</taxon>
        <taxon>Saccharomycetaceae</taxon>
        <taxon>Naumovozyma</taxon>
    </lineage>
</organism>
<feature type="transmembrane region" description="Helical" evidence="6">
    <location>
        <begin position="271"/>
        <end position="293"/>
    </location>
</feature>
<comment type="subcellular location">
    <subcellularLocation>
        <location evidence="1">Membrane</location>
    </subcellularLocation>
</comment>
<gene>
    <name evidence="7" type="primary">NDAI0G05240</name>
    <name evidence="7" type="ordered locus">NDAI_0G05240</name>
</gene>
<dbReference type="EMBL" id="HE580273">
    <property type="protein sequence ID" value="CCK73507.1"/>
    <property type="molecule type" value="Genomic_DNA"/>
</dbReference>
<feature type="transmembrane region" description="Helical" evidence="6">
    <location>
        <begin position="195"/>
        <end position="218"/>
    </location>
</feature>
<dbReference type="Proteomes" id="UP000000689">
    <property type="component" value="Chromosome 7"/>
</dbReference>
<sequence>MENIYRGYRKSFLYIEYHHILKILLSVILPPLAIFLHKNVQIVDIAICISLNYCYSWVAAAIFAVYLTYNDIRKNATEDSHSLAIHGPNFSKEDIGEVLLAVLALIAPPISIIATNGLFTKEFVLAAILVRHLRPLAVILSFYHILQYRKIQIEDRMSLHIVVSKFDLPALSFLLCITLPFIPVAFRYGIMSKQFFISFGLFSLSSVLSMAHCIYTYLDLEPTQTDDSNIDEVENIFPIDNDDLLLVLAIAFLPVVPVIKRKGFKNLHSLINILLFIFCFETLHALHCLIVIYSTSKVRIIEEPRTRKEKEKSESGHTSSWQGFEDLPFSGILSL</sequence>
<evidence type="ECO:0000313" key="7">
    <source>
        <dbReference type="EMBL" id="CCK73507.1"/>
    </source>
</evidence>
<comment type="similarity">
    <text evidence="2">Belongs to the UPF0057 (PMP3) family.</text>
</comment>
<dbReference type="PROSITE" id="PS01309">
    <property type="entry name" value="UPF0057"/>
    <property type="match status" value="1"/>
</dbReference>
<dbReference type="Pfam" id="PF01679">
    <property type="entry name" value="Pmp3"/>
    <property type="match status" value="2"/>
</dbReference>
<feature type="transmembrane region" description="Helical" evidence="6">
    <location>
        <begin position="98"/>
        <end position="116"/>
    </location>
</feature>
<keyword evidence="8" id="KW-1185">Reference proteome</keyword>
<evidence type="ECO:0000256" key="1">
    <source>
        <dbReference type="ARBA" id="ARBA00004370"/>
    </source>
</evidence>
<dbReference type="InterPro" id="IPR000612">
    <property type="entry name" value="PMP3"/>
</dbReference>
<evidence type="ECO:0000313" key="8">
    <source>
        <dbReference type="Proteomes" id="UP000000689"/>
    </source>
</evidence>
<feature type="transmembrane region" description="Helical" evidence="6">
    <location>
        <begin position="20"/>
        <end position="37"/>
    </location>
</feature>
<evidence type="ECO:0000256" key="3">
    <source>
        <dbReference type="ARBA" id="ARBA00022692"/>
    </source>
</evidence>
<protein>
    <submittedName>
        <fullName evidence="7">Uncharacterized protein</fullName>
    </submittedName>
</protein>
<accession>J7RTF0</accession>
<dbReference type="PANTHER" id="PTHR21659:SF42">
    <property type="entry name" value="UPF0057 MEMBRANE PROTEIN ZK632.10-RELATED"/>
    <property type="match status" value="1"/>
</dbReference>
<dbReference type="GeneID" id="13926979"/>